<feature type="domain" description="ZMYM2-like/QRICH1 C-terminal" evidence="4">
    <location>
        <begin position="4"/>
        <end position="102"/>
    </location>
</feature>
<keyword evidence="2" id="KW-0597">Phosphoprotein</keyword>
<keyword evidence="1" id="KW-1017">Isopeptide bond</keyword>
<dbReference type="InParanoid" id="A0A1X7UB31"/>
<dbReference type="AlphaFoldDB" id="A0A1X7UB31"/>
<reference evidence="5" key="1">
    <citation type="submission" date="2017-05" db="UniProtKB">
        <authorList>
            <consortium name="EnsemblMetazoa"/>
        </authorList>
    </citation>
    <scope>IDENTIFICATION</scope>
</reference>
<evidence type="ECO:0000256" key="3">
    <source>
        <dbReference type="ARBA" id="ARBA00022843"/>
    </source>
</evidence>
<protein>
    <recommendedName>
        <fullName evidence="4">ZMYM2-like/QRICH1 C-terminal domain-containing protein</fullName>
    </recommendedName>
</protein>
<keyword evidence="3" id="KW-0832">Ubl conjugation</keyword>
<evidence type="ECO:0000259" key="4">
    <source>
        <dbReference type="Pfam" id="PF12012"/>
    </source>
</evidence>
<accession>A0A1X7UB31</accession>
<organism evidence="5">
    <name type="scientific">Amphimedon queenslandica</name>
    <name type="common">Sponge</name>
    <dbReference type="NCBI Taxonomy" id="400682"/>
    <lineage>
        <taxon>Eukaryota</taxon>
        <taxon>Metazoa</taxon>
        <taxon>Porifera</taxon>
        <taxon>Demospongiae</taxon>
        <taxon>Heteroscleromorpha</taxon>
        <taxon>Haplosclerida</taxon>
        <taxon>Niphatidae</taxon>
        <taxon>Amphimedon</taxon>
    </lineage>
</organism>
<evidence type="ECO:0000256" key="2">
    <source>
        <dbReference type="ARBA" id="ARBA00022553"/>
    </source>
</evidence>
<evidence type="ECO:0000313" key="5">
    <source>
        <dbReference type="EnsemblMetazoa" id="Aqu2.1.25158_001"/>
    </source>
</evidence>
<proteinExistence type="predicted"/>
<dbReference type="Pfam" id="PF12012">
    <property type="entry name" value="DUF3504"/>
    <property type="match status" value="1"/>
</dbReference>
<dbReference type="InterPro" id="IPR021893">
    <property type="entry name" value="ZMYM2-like_C"/>
</dbReference>
<sequence>MTVCYEYTEHGSKNNHGGLKQLKKRQANKVVCHFANAKLGMRCFVLLFDLYLSKLPTFDPGSPDADAFYLRPLDRLQSKDKPLFDARAIGHNTLKGLLKNMCKKAGICSDGKSNHKSNCCYQSA</sequence>
<evidence type="ECO:0000256" key="1">
    <source>
        <dbReference type="ARBA" id="ARBA00022499"/>
    </source>
</evidence>
<dbReference type="EnsemblMetazoa" id="Aqu2.1.25158_001">
    <property type="protein sequence ID" value="Aqu2.1.25158_001"/>
    <property type="gene ID" value="Aqu2.1.25158"/>
</dbReference>
<name>A0A1X7UB31_AMPQE</name>